<organism evidence="3">
    <name type="scientific">uncultured Leifsonia sp</name>
    <dbReference type="NCBI Taxonomy" id="340359"/>
    <lineage>
        <taxon>Bacteria</taxon>
        <taxon>Bacillati</taxon>
        <taxon>Actinomycetota</taxon>
        <taxon>Actinomycetes</taxon>
        <taxon>Micrococcales</taxon>
        <taxon>Microbacteriaceae</taxon>
        <taxon>Leifsonia</taxon>
        <taxon>environmental samples</taxon>
    </lineage>
</organism>
<sequence>HIMPENLLDFTLMPEFMNRALLNWAVRDAGSILGMADFVTTPTQLAAEYLTRTTGLTGVIPISCGLKLENYTPRIGPRQRDVILFVGRVNTEKQIDVLIRAFARVADRLAADVVVAGNGDQLEPLVHLVDQLGVGDRVRFTGQCG</sequence>
<evidence type="ECO:0000259" key="2">
    <source>
        <dbReference type="Pfam" id="PF00534"/>
    </source>
</evidence>
<dbReference type="SUPFAM" id="SSF53756">
    <property type="entry name" value="UDP-Glycosyltransferase/glycogen phosphorylase"/>
    <property type="match status" value="1"/>
</dbReference>
<dbReference type="AlphaFoldDB" id="A0A060C1L0"/>
<feature type="non-terminal residue" evidence="3">
    <location>
        <position position="1"/>
    </location>
</feature>
<feature type="domain" description="Glycosyl transferase family 1" evidence="2">
    <location>
        <begin position="79"/>
        <end position="144"/>
    </location>
</feature>
<accession>A0A060C1L0</accession>
<name>A0A060C1L0_9MICO</name>
<reference evidence="3" key="1">
    <citation type="journal article" date="2013" name="Environ. Microbiol.">
        <title>Seasonally variable intestinal metagenomes of the red palm weevil (Rhynchophorus ferrugineus).</title>
        <authorList>
            <person name="Jia S."/>
            <person name="Zhang X."/>
            <person name="Zhang G."/>
            <person name="Yin A."/>
            <person name="Zhang S."/>
            <person name="Li F."/>
            <person name="Wang L."/>
            <person name="Zhao D."/>
            <person name="Yun Q."/>
            <person name="Tala"/>
            <person name="Wang J."/>
            <person name="Sun G."/>
            <person name="Baabdullah M."/>
            <person name="Yu X."/>
            <person name="Hu S."/>
            <person name="Al-Mssallem I.S."/>
            <person name="Yu J."/>
        </authorList>
    </citation>
    <scope>NUCLEOTIDE SEQUENCE</scope>
</reference>
<dbReference type="GO" id="GO:0016757">
    <property type="term" value="F:glycosyltransferase activity"/>
    <property type="evidence" value="ECO:0007669"/>
    <property type="project" value="InterPro"/>
</dbReference>
<keyword evidence="1" id="KW-0808">Transferase</keyword>
<proteinExistence type="predicted"/>
<dbReference type="EMBL" id="KF121822">
    <property type="protein sequence ID" value="AIA89114.1"/>
    <property type="molecule type" value="Genomic_DNA"/>
</dbReference>
<dbReference type="Pfam" id="PF00534">
    <property type="entry name" value="Glycos_transf_1"/>
    <property type="match status" value="1"/>
</dbReference>
<dbReference type="InterPro" id="IPR001296">
    <property type="entry name" value="Glyco_trans_1"/>
</dbReference>
<evidence type="ECO:0000256" key="1">
    <source>
        <dbReference type="ARBA" id="ARBA00022679"/>
    </source>
</evidence>
<protein>
    <submittedName>
        <fullName evidence="3">CAZy families GT4 protein</fullName>
    </submittedName>
</protein>
<dbReference type="Gene3D" id="3.40.50.2000">
    <property type="entry name" value="Glycogen Phosphorylase B"/>
    <property type="match status" value="2"/>
</dbReference>
<evidence type="ECO:0000313" key="3">
    <source>
        <dbReference type="EMBL" id="AIA89114.1"/>
    </source>
</evidence>